<keyword evidence="2" id="KW-1185">Reference proteome</keyword>
<sequence length="78" mass="8531">MEQKGSHSTRIPKSGSISFGRSNADCMIRSISAYGAALDIVGDGKIPDEFALTVIPDGDLRRCAVVWRKEKRIAVAFY</sequence>
<organism evidence="1 2">
    <name type="scientific">Bradyrhizobium hipponense</name>
    <dbReference type="NCBI Taxonomy" id="2605638"/>
    <lineage>
        <taxon>Bacteria</taxon>
        <taxon>Pseudomonadati</taxon>
        <taxon>Pseudomonadota</taxon>
        <taxon>Alphaproteobacteria</taxon>
        <taxon>Hyphomicrobiales</taxon>
        <taxon>Nitrobacteraceae</taxon>
        <taxon>Bradyrhizobium</taxon>
    </lineage>
</organism>
<evidence type="ECO:0000313" key="1">
    <source>
        <dbReference type="EMBL" id="TYO68440.1"/>
    </source>
</evidence>
<dbReference type="EMBL" id="VSTH01000007">
    <property type="protein sequence ID" value="TYO68440.1"/>
    <property type="molecule type" value="Genomic_DNA"/>
</dbReference>
<dbReference type="RefSeq" id="WP_148736892.1">
    <property type="nucleotide sequence ID" value="NZ_VSTH01000007.1"/>
</dbReference>
<reference evidence="1 2" key="1">
    <citation type="submission" date="2019-08" db="EMBL/GenBank/DDBJ databases">
        <title>Bradyrhizobium hipponensis sp. nov., a rhizobium isolated from a Lupinus angustifolius root nodule in Tunisia.</title>
        <authorList>
            <person name="Off K."/>
            <person name="Rejili M."/>
            <person name="Mars M."/>
            <person name="Brachmann A."/>
            <person name="Marin M."/>
        </authorList>
    </citation>
    <scope>NUCLEOTIDE SEQUENCE [LARGE SCALE GENOMIC DNA]</scope>
    <source>
        <strain evidence="2">aSej3</strain>
    </source>
</reference>
<proteinExistence type="predicted"/>
<dbReference type="AlphaFoldDB" id="A0A5S4YXV8"/>
<accession>A0A5S4YXV8</accession>
<dbReference type="Proteomes" id="UP000324797">
    <property type="component" value="Unassembled WGS sequence"/>
</dbReference>
<name>A0A5S4YXV8_9BRAD</name>
<comment type="caution">
    <text evidence="1">The sequence shown here is derived from an EMBL/GenBank/DDBJ whole genome shotgun (WGS) entry which is preliminary data.</text>
</comment>
<gene>
    <name evidence="1" type="ORF">FXV83_01070</name>
</gene>
<protein>
    <submittedName>
        <fullName evidence="1">PilZ domain-containing protein</fullName>
    </submittedName>
</protein>
<evidence type="ECO:0000313" key="2">
    <source>
        <dbReference type="Proteomes" id="UP000324797"/>
    </source>
</evidence>